<reference evidence="1 2" key="1">
    <citation type="submission" date="2020-08" db="EMBL/GenBank/DDBJ databases">
        <title>Genomic Encyclopedia of Type Strains, Phase IV (KMG-IV): sequencing the most valuable type-strain genomes for metagenomic binning, comparative biology and taxonomic classification.</title>
        <authorList>
            <person name="Goeker M."/>
        </authorList>
    </citation>
    <scope>NUCLEOTIDE SEQUENCE [LARGE SCALE GENOMIC DNA]</scope>
    <source>
        <strain evidence="1 2">DSM 26575</strain>
    </source>
</reference>
<dbReference type="RefSeq" id="WP_183898346.1">
    <property type="nucleotide sequence ID" value="NZ_JACIDW010000001.1"/>
</dbReference>
<evidence type="ECO:0008006" key="3">
    <source>
        <dbReference type="Google" id="ProtNLM"/>
    </source>
</evidence>
<dbReference type="AlphaFoldDB" id="A0A7W6CPG5"/>
<gene>
    <name evidence="1" type="ORF">GGQ67_000235</name>
</gene>
<dbReference type="Proteomes" id="UP000582090">
    <property type="component" value="Unassembled WGS sequence"/>
</dbReference>
<dbReference type="EMBL" id="JACIDW010000001">
    <property type="protein sequence ID" value="MBB3962617.1"/>
    <property type="molecule type" value="Genomic_DNA"/>
</dbReference>
<sequence length="98" mass="10631">MTIPADFDCQTCGACCSYSSSWPRFSTETDAELDRLPARYVADDQAGMRCHDNRCSALDGTVGSGTSCLVYEIRPQVCRDCLPGDGECLEARAAYGFV</sequence>
<organism evidence="1 2">
    <name type="scientific">Rhizobium metallidurans</name>
    <dbReference type="NCBI Taxonomy" id="1265931"/>
    <lineage>
        <taxon>Bacteria</taxon>
        <taxon>Pseudomonadati</taxon>
        <taxon>Pseudomonadota</taxon>
        <taxon>Alphaproteobacteria</taxon>
        <taxon>Hyphomicrobiales</taxon>
        <taxon>Rhizobiaceae</taxon>
        <taxon>Rhizobium/Agrobacterium group</taxon>
        <taxon>Rhizobium</taxon>
    </lineage>
</organism>
<protein>
    <recommendedName>
        <fullName evidence="3">YkgJ family cysteine cluster protein</fullName>
    </recommendedName>
</protein>
<comment type="caution">
    <text evidence="1">The sequence shown here is derived from an EMBL/GenBank/DDBJ whole genome shotgun (WGS) entry which is preliminary data.</text>
</comment>
<evidence type="ECO:0000313" key="2">
    <source>
        <dbReference type="Proteomes" id="UP000582090"/>
    </source>
</evidence>
<dbReference type="InterPro" id="IPR005358">
    <property type="entry name" value="Puta_zinc/iron-chelating_dom"/>
</dbReference>
<accession>A0A7W6CPG5</accession>
<name>A0A7W6CPG5_9HYPH</name>
<dbReference type="Pfam" id="PF03692">
    <property type="entry name" value="CxxCxxCC"/>
    <property type="match status" value="1"/>
</dbReference>
<proteinExistence type="predicted"/>
<keyword evidence="2" id="KW-1185">Reference proteome</keyword>
<evidence type="ECO:0000313" key="1">
    <source>
        <dbReference type="EMBL" id="MBB3962617.1"/>
    </source>
</evidence>